<keyword evidence="3" id="KW-0732">Signal</keyword>
<keyword evidence="5" id="KW-0998">Cell outer membrane</keyword>
<dbReference type="STRING" id="305507.SAMN04489724_1201"/>
<proteinExistence type="inferred from homology"/>
<feature type="domain" description="SusD-like N-terminal" evidence="7">
    <location>
        <begin position="89"/>
        <end position="222"/>
    </location>
</feature>
<dbReference type="OrthoDB" id="691907at2"/>
<comment type="similarity">
    <text evidence="2">Belongs to the SusD family.</text>
</comment>
<keyword evidence="4" id="KW-0472">Membrane</keyword>
<evidence type="ECO:0000256" key="2">
    <source>
        <dbReference type="ARBA" id="ARBA00006275"/>
    </source>
</evidence>
<dbReference type="AlphaFoldDB" id="A0A1I6YT09"/>
<dbReference type="Pfam" id="PF07980">
    <property type="entry name" value="SusD_RagB"/>
    <property type="match status" value="1"/>
</dbReference>
<dbReference type="GO" id="GO:0009279">
    <property type="term" value="C:cell outer membrane"/>
    <property type="evidence" value="ECO:0007669"/>
    <property type="project" value="UniProtKB-SubCell"/>
</dbReference>
<evidence type="ECO:0000259" key="7">
    <source>
        <dbReference type="Pfam" id="PF14322"/>
    </source>
</evidence>
<evidence type="ECO:0000259" key="6">
    <source>
        <dbReference type="Pfam" id="PF07980"/>
    </source>
</evidence>
<name>A0A1I6YT09_9BACT</name>
<feature type="domain" description="RagB/SusD" evidence="6">
    <location>
        <begin position="313"/>
        <end position="542"/>
    </location>
</feature>
<dbReference type="Pfam" id="PF14322">
    <property type="entry name" value="SusD-like_3"/>
    <property type="match status" value="1"/>
</dbReference>
<dbReference type="Proteomes" id="UP000199673">
    <property type="component" value="Unassembled WGS sequence"/>
</dbReference>
<evidence type="ECO:0000256" key="5">
    <source>
        <dbReference type="ARBA" id="ARBA00023237"/>
    </source>
</evidence>
<evidence type="ECO:0000256" key="4">
    <source>
        <dbReference type="ARBA" id="ARBA00023136"/>
    </source>
</evidence>
<accession>A0A1I6YT09</accession>
<dbReference type="RefSeq" id="WP_091691735.1">
    <property type="nucleotide sequence ID" value="NZ_FPBF01000001.1"/>
</dbReference>
<dbReference type="PROSITE" id="PS51257">
    <property type="entry name" value="PROKAR_LIPOPROTEIN"/>
    <property type="match status" value="1"/>
</dbReference>
<dbReference type="InterPro" id="IPR033985">
    <property type="entry name" value="SusD-like_N"/>
</dbReference>
<dbReference type="EMBL" id="FPBF01000001">
    <property type="protein sequence ID" value="SFT53573.1"/>
    <property type="molecule type" value="Genomic_DNA"/>
</dbReference>
<gene>
    <name evidence="8" type="ORF">SAMN04489724_1201</name>
</gene>
<protein>
    <submittedName>
        <fullName evidence="8">Starch-binding associating with outer membrane</fullName>
    </submittedName>
</protein>
<dbReference type="Gene3D" id="1.25.40.390">
    <property type="match status" value="1"/>
</dbReference>
<reference evidence="9" key="1">
    <citation type="submission" date="2016-10" db="EMBL/GenBank/DDBJ databases">
        <authorList>
            <person name="Varghese N."/>
            <person name="Submissions S."/>
        </authorList>
    </citation>
    <scope>NUCLEOTIDE SEQUENCE [LARGE SCALE GENOMIC DNA]</scope>
    <source>
        <strain evidence="9">DSM 23445</strain>
    </source>
</reference>
<dbReference type="SUPFAM" id="SSF48452">
    <property type="entry name" value="TPR-like"/>
    <property type="match status" value="1"/>
</dbReference>
<evidence type="ECO:0000256" key="3">
    <source>
        <dbReference type="ARBA" id="ARBA00022729"/>
    </source>
</evidence>
<organism evidence="8 9">
    <name type="scientific">Algoriphagus locisalis</name>
    <dbReference type="NCBI Taxonomy" id="305507"/>
    <lineage>
        <taxon>Bacteria</taxon>
        <taxon>Pseudomonadati</taxon>
        <taxon>Bacteroidota</taxon>
        <taxon>Cytophagia</taxon>
        <taxon>Cytophagales</taxon>
        <taxon>Cyclobacteriaceae</taxon>
        <taxon>Algoriphagus</taxon>
    </lineage>
</organism>
<sequence>MTTNTKFHKLVLGAALLLGGMVGCSEDFLDRPPLDAIVDANFYKTDDQILAASAPLYNIVWFAYNDKASHGIGDARGGTLTSGSYQLENVRFNTTGETAENGASWRAFYNVVAQSNSLINNINSFAGEDVTERIKNHGIAEGRFMRGLAYSYLVQNWGPVPIITNNTTLLQDTTIARNTEESVWQFIIKDFRYAVENLPESAVLNGRLTKWSAEGMLAKMYLTKAGVGGNRNQSDLDSAAYFAKRVIDNSGAELMPEYEDLFKTANNNNIETLAALQWTYNAGQAGAWGAQNSVQAFLAFGSEITGFGDGWGGDIGASKWMLDLYDDLVFDKRRKASFMFPGDHYDYITQVPPGGSAQELEVPARGTDGSRSYNDRAWVKKYVVGRPEDNDGRVVQQGTEINTYILRLADVYLTYAEAVLDKNPAEALTYVNLVRERAGVNALTSVTWQDIFEERIKEFAMEGQAWYEFTKLHYYDPAKAFEMLSSQDRGTFRVYADVIPDPTLWEIEIPETDTSPRFFTVNESNFKIPIPSAELSRAPNLRKPAVPYDFSAEN</sequence>
<keyword evidence="9" id="KW-1185">Reference proteome</keyword>
<evidence type="ECO:0000313" key="8">
    <source>
        <dbReference type="EMBL" id="SFT53573.1"/>
    </source>
</evidence>
<dbReference type="InterPro" id="IPR011990">
    <property type="entry name" value="TPR-like_helical_dom_sf"/>
</dbReference>
<evidence type="ECO:0000256" key="1">
    <source>
        <dbReference type="ARBA" id="ARBA00004442"/>
    </source>
</evidence>
<comment type="subcellular location">
    <subcellularLocation>
        <location evidence="1">Cell outer membrane</location>
    </subcellularLocation>
</comment>
<evidence type="ECO:0000313" key="9">
    <source>
        <dbReference type="Proteomes" id="UP000199673"/>
    </source>
</evidence>
<dbReference type="InterPro" id="IPR012944">
    <property type="entry name" value="SusD_RagB_dom"/>
</dbReference>